<evidence type="ECO:0000259" key="3">
    <source>
        <dbReference type="Pfam" id="PF02551"/>
    </source>
</evidence>
<dbReference type="InterPro" id="IPR003703">
    <property type="entry name" value="Acyl_CoA_thio"/>
</dbReference>
<organism evidence="5 6">
    <name type="scientific">Novosphingobium guangzhouense</name>
    <dbReference type="NCBI Taxonomy" id="1850347"/>
    <lineage>
        <taxon>Bacteria</taxon>
        <taxon>Pseudomonadati</taxon>
        <taxon>Pseudomonadota</taxon>
        <taxon>Alphaproteobacteria</taxon>
        <taxon>Sphingomonadales</taxon>
        <taxon>Sphingomonadaceae</taxon>
        <taxon>Novosphingobium</taxon>
    </lineage>
</organism>
<dbReference type="GO" id="GO:0009062">
    <property type="term" value="P:fatty acid catabolic process"/>
    <property type="evidence" value="ECO:0007669"/>
    <property type="project" value="TreeGrafter"/>
</dbReference>
<evidence type="ECO:0000256" key="2">
    <source>
        <dbReference type="ARBA" id="ARBA00022801"/>
    </source>
</evidence>
<dbReference type="PANTHER" id="PTHR11066">
    <property type="entry name" value="ACYL-COA THIOESTERASE"/>
    <property type="match status" value="1"/>
</dbReference>
<dbReference type="Proteomes" id="UP000236327">
    <property type="component" value="Unassembled WGS sequence"/>
</dbReference>
<evidence type="ECO:0008006" key="7">
    <source>
        <dbReference type="Google" id="ProtNLM"/>
    </source>
</evidence>
<reference evidence="5" key="1">
    <citation type="submission" date="2016-05" db="EMBL/GenBank/DDBJ databases">
        <title>Complete genome sequence of Novosphingobium guangzhouense SA925(T).</title>
        <authorList>
            <person name="Sha S."/>
        </authorList>
    </citation>
    <scope>NUCLEOTIDE SEQUENCE [LARGE SCALE GENOMIC DNA]</scope>
    <source>
        <strain evidence="5">SA925</strain>
    </source>
</reference>
<dbReference type="SUPFAM" id="SSF54637">
    <property type="entry name" value="Thioesterase/thiol ester dehydrase-isomerase"/>
    <property type="match status" value="2"/>
</dbReference>
<dbReference type="CDD" id="cd03445">
    <property type="entry name" value="Thioesterase_II_repeat2"/>
    <property type="match status" value="1"/>
</dbReference>
<evidence type="ECO:0000259" key="4">
    <source>
        <dbReference type="Pfam" id="PF13622"/>
    </source>
</evidence>
<dbReference type="GO" id="GO:0006637">
    <property type="term" value="P:acyl-CoA metabolic process"/>
    <property type="evidence" value="ECO:0007669"/>
    <property type="project" value="InterPro"/>
</dbReference>
<dbReference type="GO" id="GO:0047617">
    <property type="term" value="F:fatty acyl-CoA hydrolase activity"/>
    <property type="evidence" value="ECO:0007669"/>
    <property type="project" value="InterPro"/>
</dbReference>
<dbReference type="Gene3D" id="2.40.160.210">
    <property type="entry name" value="Acyl-CoA thioesterase, double hotdog domain"/>
    <property type="match status" value="1"/>
</dbReference>
<dbReference type="AlphaFoldDB" id="A0A2K2FTU3"/>
<evidence type="ECO:0000313" key="6">
    <source>
        <dbReference type="Proteomes" id="UP000236327"/>
    </source>
</evidence>
<accession>A0A2K2FTU3</accession>
<gene>
    <name evidence="5" type="ORF">A8V01_10125</name>
</gene>
<comment type="similarity">
    <text evidence="1">Belongs to the C/M/P thioester hydrolase family.</text>
</comment>
<dbReference type="InterPro" id="IPR042171">
    <property type="entry name" value="Acyl-CoA_hotdog"/>
</dbReference>
<dbReference type="Pfam" id="PF13622">
    <property type="entry name" value="4HBT_3"/>
    <property type="match status" value="1"/>
</dbReference>
<dbReference type="EMBL" id="LYMM01000084">
    <property type="protein sequence ID" value="PNU02217.1"/>
    <property type="molecule type" value="Genomic_DNA"/>
</dbReference>
<comment type="caution">
    <text evidence="5">The sequence shown here is derived from an EMBL/GenBank/DDBJ whole genome shotgun (WGS) entry which is preliminary data.</text>
</comment>
<dbReference type="InterPro" id="IPR029069">
    <property type="entry name" value="HotDog_dom_sf"/>
</dbReference>
<keyword evidence="2" id="KW-0378">Hydrolase</keyword>
<feature type="domain" description="Acyl-CoA thioesterase 2 C-terminal" evidence="3">
    <location>
        <begin position="183"/>
        <end position="289"/>
    </location>
</feature>
<proteinExistence type="inferred from homology"/>
<keyword evidence="6" id="KW-1185">Reference proteome</keyword>
<protein>
    <recommendedName>
        <fullName evidence="7">Acyl-CoA thioesterase II</fullName>
    </recommendedName>
</protein>
<evidence type="ECO:0000313" key="5">
    <source>
        <dbReference type="EMBL" id="PNU02217.1"/>
    </source>
</evidence>
<dbReference type="InterPro" id="IPR049449">
    <property type="entry name" value="TesB_ACOT8-like_N"/>
</dbReference>
<dbReference type="InterPro" id="IPR025652">
    <property type="entry name" value="TesB_C"/>
</dbReference>
<dbReference type="PANTHER" id="PTHR11066:SF34">
    <property type="entry name" value="ACYL-COENZYME A THIOESTERASE 8"/>
    <property type="match status" value="1"/>
</dbReference>
<dbReference type="CDD" id="cd03444">
    <property type="entry name" value="Thioesterase_II_repeat1"/>
    <property type="match status" value="1"/>
</dbReference>
<sequence>MTDLSVHSTDADLVHAFVSQFMLERKDTDLFIAPPIPGATGRTFGGHLVAQAFNAAQHTVEGKSAHNLHAHFLRPGREAEPLALRVDREFDGGSFAMRRVVVEQNDVRLLSLTASFHKSEDGLEHATAMPIVPAPEEVLPLDALAKTYGNSIDDVARAYLERRSAFEMRPIGYPSFLQQGKDEPVSRTWFRLRAPVMADDTVQRAMLAYVSDYALLSSALIPHGINMFETSMQTASLDHAVWFHGEPTLNDWLLYATESNWAGRGRGRASGSIYTRDGRLIASTVQEGLIRLRPDRPAGGTVPHTP</sequence>
<feature type="domain" description="Acyl-CoA thioesterase-like N-terminal HotDog" evidence="4">
    <location>
        <begin position="40"/>
        <end position="117"/>
    </location>
</feature>
<name>A0A2K2FTU3_9SPHN</name>
<dbReference type="Pfam" id="PF02551">
    <property type="entry name" value="Acyl_CoA_thio"/>
    <property type="match status" value="1"/>
</dbReference>
<dbReference type="OrthoDB" id="9781019at2"/>
<evidence type="ECO:0000256" key="1">
    <source>
        <dbReference type="ARBA" id="ARBA00006538"/>
    </source>
</evidence>